<name>A0AA45WYX4_9CLOT</name>
<dbReference type="EMBL" id="FXUF01000022">
    <property type="protein sequence ID" value="SMP71056.1"/>
    <property type="molecule type" value="Genomic_DNA"/>
</dbReference>
<reference evidence="1" key="1">
    <citation type="submission" date="2017-05" db="EMBL/GenBank/DDBJ databases">
        <authorList>
            <person name="Varghese N."/>
            <person name="Submissions S."/>
        </authorList>
    </citation>
    <scope>NUCLEOTIDE SEQUENCE</scope>
    <source>
        <strain evidence="1">Su22</strain>
    </source>
</reference>
<dbReference type="Proteomes" id="UP001158066">
    <property type="component" value="Unassembled WGS sequence"/>
</dbReference>
<sequence>MSIKVFLQTATKEQCQQMAQCLSKEEVLSLVQAFGVTLTAEETQEMEEFFAKHPKSELAEAELDQVAGGCEGNAPGVPPCPFPADLVWPWW</sequence>
<evidence type="ECO:0000313" key="2">
    <source>
        <dbReference type="Proteomes" id="UP001158066"/>
    </source>
</evidence>
<organism evidence="1 2">
    <name type="scientific">Anoxynatronum buryatiense</name>
    <dbReference type="NCBI Taxonomy" id="489973"/>
    <lineage>
        <taxon>Bacteria</taxon>
        <taxon>Bacillati</taxon>
        <taxon>Bacillota</taxon>
        <taxon>Clostridia</taxon>
        <taxon>Eubacteriales</taxon>
        <taxon>Clostridiaceae</taxon>
        <taxon>Anoxynatronum</taxon>
    </lineage>
</organism>
<comment type="caution">
    <text evidence="1">The sequence shown here is derived from an EMBL/GenBank/DDBJ whole genome shotgun (WGS) entry which is preliminary data.</text>
</comment>
<evidence type="ECO:0000313" key="1">
    <source>
        <dbReference type="EMBL" id="SMP71056.1"/>
    </source>
</evidence>
<accession>A0AA45WYX4</accession>
<protein>
    <submittedName>
        <fullName evidence="1">Uncharacterized protein</fullName>
    </submittedName>
</protein>
<proteinExistence type="predicted"/>
<gene>
    <name evidence="1" type="ORF">SAMN06296020_1224</name>
</gene>
<dbReference type="AlphaFoldDB" id="A0AA45WYX4"/>
<keyword evidence="2" id="KW-1185">Reference proteome</keyword>
<dbReference type="RefSeq" id="WP_283410795.1">
    <property type="nucleotide sequence ID" value="NZ_FXUF01000022.1"/>
</dbReference>